<dbReference type="OrthoDB" id="2019938at2759"/>
<dbReference type="Gene3D" id="3.30.70.260">
    <property type="match status" value="1"/>
</dbReference>
<evidence type="ECO:0000313" key="6">
    <source>
        <dbReference type="Proteomes" id="UP000008810"/>
    </source>
</evidence>
<dbReference type="ExpressionAtlas" id="I1IX61">
    <property type="expression patterns" value="baseline"/>
</dbReference>
<dbReference type="InterPro" id="IPR002912">
    <property type="entry name" value="ACT_dom"/>
</dbReference>
<dbReference type="HOGENOM" id="CLU_031332_3_0_1"/>
<accession>I1IX61</accession>
<dbReference type="Pfam" id="PF13740">
    <property type="entry name" value="ACT_6"/>
    <property type="match status" value="1"/>
</dbReference>
<sequence length="474" mass="52056">MVLIDDQDEYAKLVRGMNPPRVEIDNEISKIGTFIQVDSVNTHGTLLALVQVITDLNLVVRKAYFTADGDWFMDVFYVTDRDGEKVTDEATLNYIQTTLESDDCYYTEARDNSADIVPSESEEDSHQYSSIELTGTDRPGLLSEVCAVLSDVRCAVVSADLWTCNTRVAAVVQVADAATGVAISADPARVAEISRRLAHLLRSRSWCHATVAASVAEEPSLVAMHKERRLHQLMAADPESGVIEGDGAYLQPAPGTTPATVVEVTDCAQRGYTFVVVRCRDVPKLLFDTVCTITDAQYVVYHGNVSTEPDGVTAYQEYYVRNKAGLAATEPERLLLKRQLEAAVERRFADGIELEVRSGDRAGLLSDVTRIIRENGLTILRAGVKSQGGEAVDTFYVSDPMGLDYPVEPRTIDTIRAQIGEATLRVKKNPFADADQQQQQHDAAASVVGAIAFILGSVYKFYRPFQSLALVKLY</sequence>
<dbReference type="PANTHER" id="PTHR31096:SF55">
    <property type="entry name" value="ACT DOMAIN-CONTAINING PROTEIN ACR6"/>
    <property type="match status" value="1"/>
</dbReference>
<dbReference type="InterPro" id="IPR040217">
    <property type="entry name" value="ACR1-12"/>
</dbReference>
<dbReference type="Gramene" id="KQJ82305">
    <property type="protein sequence ID" value="KQJ82305"/>
    <property type="gene ID" value="BRADI_5g08340v3"/>
</dbReference>
<evidence type="ECO:0000256" key="1">
    <source>
        <dbReference type="ARBA" id="ARBA00022737"/>
    </source>
</evidence>
<dbReference type="PANTHER" id="PTHR31096">
    <property type="entry name" value="ACT DOMAIN-CONTAINING PROTEIN ACR4-RELATED"/>
    <property type="match status" value="1"/>
</dbReference>
<keyword evidence="1 2" id="KW-0677">Repeat</keyword>
<name>I1IX61_BRADI</name>
<organism evidence="5">
    <name type="scientific">Brachypodium distachyon</name>
    <name type="common">Purple false brome</name>
    <name type="synonym">Trachynia distachya</name>
    <dbReference type="NCBI Taxonomy" id="15368"/>
    <lineage>
        <taxon>Eukaryota</taxon>
        <taxon>Viridiplantae</taxon>
        <taxon>Streptophyta</taxon>
        <taxon>Embryophyta</taxon>
        <taxon>Tracheophyta</taxon>
        <taxon>Spermatophyta</taxon>
        <taxon>Magnoliopsida</taxon>
        <taxon>Liliopsida</taxon>
        <taxon>Poales</taxon>
        <taxon>Poaceae</taxon>
        <taxon>BOP clade</taxon>
        <taxon>Pooideae</taxon>
        <taxon>Stipodae</taxon>
        <taxon>Brachypodieae</taxon>
        <taxon>Brachypodium</taxon>
    </lineage>
</organism>
<dbReference type="GeneID" id="100841900"/>
<reference evidence="4" key="2">
    <citation type="submission" date="2017-06" db="EMBL/GenBank/DDBJ databases">
        <title>WGS assembly of Brachypodium distachyon.</title>
        <authorList>
            <consortium name="The International Brachypodium Initiative"/>
            <person name="Lucas S."/>
            <person name="Harmon-Smith M."/>
            <person name="Lail K."/>
            <person name="Tice H."/>
            <person name="Grimwood J."/>
            <person name="Bruce D."/>
            <person name="Barry K."/>
            <person name="Shu S."/>
            <person name="Lindquist E."/>
            <person name="Wang M."/>
            <person name="Pitluck S."/>
            <person name="Vogel J.P."/>
            <person name="Garvin D.F."/>
            <person name="Mockler T.C."/>
            <person name="Schmutz J."/>
            <person name="Rokhsar D."/>
            <person name="Bevan M.W."/>
        </authorList>
    </citation>
    <scope>NUCLEOTIDE SEQUENCE</scope>
    <source>
        <strain evidence="4">Bd21</strain>
    </source>
</reference>
<dbReference type="InterPro" id="IPR045865">
    <property type="entry name" value="ACT-like_dom_sf"/>
</dbReference>
<dbReference type="OMA" id="HAVRCEA"/>
<dbReference type="RefSeq" id="XP_003579632.1">
    <property type="nucleotide sequence ID" value="XM_003579584.4"/>
</dbReference>
<evidence type="ECO:0000313" key="5">
    <source>
        <dbReference type="EnsemblPlants" id="KQJ82305"/>
    </source>
</evidence>
<reference evidence="4 5" key="1">
    <citation type="journal article" date="2010" name="Nature">
        <title>Genome sequencing and analysis of the model grass Brachypodium distachyon.</title>
        <authorList>
            <consortium name="International Brachypodium Initiative"/>
        </authorList>
    </citation>
    <scope>NUCLEOTIDE SEQUENCE [LARGE SCALE GENOMIC DNA]</scope>
    <source>
        <strain evidence="4">Bd21</strain>
        <strain evidence="5">cv. Bd21</strain>
    </source>
</reference>
<feature type="domain" description="ACT" evidence="3">
    <location>
        <begin position="353"/>
        <end position="429"/>
    </location>
</feature>
<dbReference type="Pfam" id="PF01842">
    <property type="entry name" value="ACT"/>
    <property type="match status" value="1"/>
</dbReference>
<dbReference type="SUPFAM" id="SSF55021">
    <property type="entry name" value="ACT-like"/>
    <property type="match status" value="3"/>
</dbReference>
<evidence type="ECO:0000256" key="2">
    <source>
        <dbReference type="RuleBase" id="RU369043"/>
    </source>
</evidence>
<dbReference type="KEGG" id="bdi:100841900"/>
<reference evidence="5" key="3">
    <citation type="submission" date="2018-08" db="UniProtKB">
        <authorList>
            <consortium name="EnsemblPlants"/>
        </authorList>
    </citation>
    <scope>IDENTIFICATION</scope>
    <source>
        <strain evidence="5">cv. Bd21</strain>
    </source>
</reference>
<dbReference type="EMBL" id="CM000884">
    <property type="protein sequence ID" value="KQJ82305.1"/>
    <property type="molecule type" value="Genomic_DNA"/>
</dbReference>
<gene>
    <name evidence="5" type="primary">LOC100841900</name>
    <name evidence="4" type="ORF">BRADI_5g08340v3</name>
</gene>
<evidence type="ECO:0000313" key="4">
    <source>
        <dbReference type="EMBL" id="KQJ82305.1"/>
    </source>
</evidence>
<proteinExistence type="predicted"/>
<dbReference type="PROSITE" id="PS51671">
    <property type="entry name" value="ACT"/>
    <property type="match status" value="1"/>
</dbReference>
<protein>
    <recommendedName>
        <fullName evidence="2">ACT domain-containing protein ACR</fullName>
    </recommendedName>
    <alternativeName>
        <fullName evidence="2">Protein ACT DOMAIN REPEATS</fullName>
    </alternativeName>
</protein>
<comment type="function">
    <text evidence="2">Binds amino acids.</text>
</comment>
<dbReference type="Proteomes" id="UP000008810">
    <property type="component" value="Chromosome 5"/>
</dbReference>
<dbReference type="GO" id="GO:0016597">
    <property type="term" value="F:amino acid binding"/>
    <property type="evidence" value="ECO:0007669"/>
    <property type="project" value="UniProtKB-UniRule"/>
</dbReference>
<dbReference type="STRING" id="15368.I1IX61"/>
<dbReference type="AlphaFoldDB" id="I1IX61"/>
<dbReference type="eggNOG" id="ENOG502QT1H">
    <property type="taxonomic scope" value="Eukaryota"/>
</dbReference>
<dbReference type="EnsemblPlants" id="KQJ82305">
    <property type="protein sequence ID" value="KQJ82305"/>
    <property type="gene ID" value="BRADI_5g08340v3"/>
</dbReference>
<evidence type="ECO:0000259" key="3">
    <source>
        <dbReference type="PROSITE" id="PS51671"/>
    </source>
</evidence>
<keyword evidence="6" id="KW-1185">Reference proteome</keyword>